<dbReference type="Proteomes" id="UP000766486">
    <property type="component" value="Unassembled WGS sequence"/>
</dbReference>
<dbReference type="EMBL" id="CABFNS010000741">
    <property type="protein sequence ID" value="VUC25903.1"/>
    <property type="molecule type" value="Genomic_DNA"/>
</dbReference>
<protein>
    <recommendedName>
        <fullName evidence="9">Wax synthase domain-containing protein</fullName>
    </recommendedName>
</protein>
<keyword evidence="11" id="KW-1185">Reference proteome</keyword>
<evidence type="ECO:0000313" key="10">
    <source>
        <dbReference type="EMBL" id="VUC25903.1"/>
    </source>
</evidence>
<accession>A0ABY6U6R1</accession>
<feature type="region of interest" description="Disordered" evidence="8">
    <location>
        <begin position="96"/>
        <end position="117"/>
    </location>
</feature>
<evidence type="ECO:0000256" key="4">
    <source>
        <dbReference type="ARBA" id="ARBA00022679"/>
    </source>
</evidence>
<sequence>MSYSPLVPLLDSAAVIALIVLNVGFTSSLFPRLACLPIISALTWHCVTVCPLSIPRSAWQALVGGFTAASVLHYLDVAIISHWEFDLQGPRRDLTTGHTWSSSPPKQKVDRPSKTRSGGQILSRLTFGTRVLCSWRFIGTPYEPRGVPLLKKKQPEAKSVFLRRMALAIVICYLVLDLMDASADEALTDRFYKPNQAAFFSRLHEVTFEEVGMRFFAALGLGAGLISVQRGLYSIIAFVCVTIGLHSPSDWPPFNGPFSAIYSLRNFWSVFWHQINTHKLVTISNFLLFEVLHFPKTAVLSRYLRVWTVFFLSALLHVAVDASSGINPRDSGAISFFTIQPLGILIEDLFQKIVAKLLGQSKNRESSAIERCVGVLWVGLWMAWTGPAYLYPVLKVNGPEGGGVVPVSVIGYFKGFS</sequence>
<reference evidence="10 11" key="1">
    <citation type="submission" date="2019-06" db="EMBL/GenBank/DDBJ databases">
        <authorList>
            <person name="Broberg M."/>
        </authorList>
    </citation>
    <scope>NUCLEOTIDE SEQUENCE [LARGE SCALE GENOMIC DNA]</scope>
</reference>
<dbReference type="PANTHER" id="PTHR31595">
    <property type="entry name" value="LONG-CHAIN-ALCOHOL O-FATTY-ACYLTRANSFERASE 3-RELATED"/>
    <property type="match status" value="1"/>
</dbReference>
<organism evidence="10 11">
    <name type="scientific">Bionectria ochroleuca</name>
    <name type="common">Gliocladium roseum</name>
    <dbReference type="NCBI Taxonomy" id="29856"/>
    <lineage>
        <taxon>Eukaryota</taxon>
        <taxon>Fungi</taxon>
        <taxon>Dikarya</taxon>
        <taxon>Ascomycota</taxon>
        <taxon>Pezizomycotina</taxon>
        <taxon>Sordariomycetes</taxon>
        <taxon>Hypocreomycetidae</taxon>
        <taxon>Hypocreales</taxon>
        <taxon>Bionectriaceae</taxon>
        <taxon>Clonostachys</taxon>
    </lineage>
</organism>
<proteinExistence type="inferred from homology"/>
<feature type="domain" description="Wax synthase" evidence="9">
    <location>
        <begin position="251"/>
        <end position="338"/>
    </location>
</feature>
<dbReference type="Pfam" id="PF13813">
    <property type="entry name" value="MBOAT_2"/>
    <property type="match status" value="1"/>
</dbReference>
<dbReference type="InterPro" id="IPR032805">
    <property type="entry name" value="Wax_synthase_dom"/>
</dbReference>
<evidence type="ECO:0000256" key="1">
    <source>
        <dbReference type="ARBA" id="ARBA00004141"/>
    </source>
</evidence>
<evidence type="ECO:0000256" key="5">
    <source>
        <dbReference type="ARBA" id="ARBA00022692"/>
    </source>
</evidence>
<evidence type="ECO:0000256" key="3">
    <source>
        <dbReference type="ARBA" id="ARBA00007282"/>
    </source>
</evidence>
<keyword evidence="5" id="KW-0812">Transmembrane</keyword>
<dbReference type="PANTHER" id="PTHR31595:SF57">
    <property type="entry name" value="OS04G0481900 PROTEIN"/>
    <property type="match status" value="1"/>
</dbReference>
<evidence type="ECO:0000256" key="7">
    <source>
        <dbReference type="ARBA" id="ARBA00023136"/>
    </source>
</evidence>
<feature type="compositionally biased region" description="Polar residues" evidence="8">
    <location>
        <begin position="96"/>
        <end position="105"/>
    </location>
</feature>
<evidence type="ECO:0000313" key="11">
    <source>
        <dbReference type="Proteomes" id="UP000766486"/>
    </source>
</evidence>
<comment type="similarity">
    <text evidence="3">Belongs to the wax synthase family.</text>
</comment>
<comment type="subcellular location">
    <subcellularLocation>
        <location evidence="1">Membrane</location>
        <topology evidence="1">Multi-pass membrane protein</topology>
    </subcellularLocation>
</comment>
<evidence type="ECO:0000256" key="2">
    <source>
        <dbReference type="ARBA" id="ARBA00005179"/>
    </source>
</evidence>
<dbReference type="InterPro" id="IPR044851">
    <property type="entry name" value="Wax_synthase"/>
</dbReference>
<evidence type="ECO:0000256" key="8">
    <source>
        <dbReference type="SAM" id="MobiDB-lite"/>
    </source>
</evidence>
<name>A0ABY6U6R1_BIOOC</name>
<gene>
    <name evidence="10" type="ORF">CLO192961_LOCUS176510</name>
</gene>
<evidence type="ECO:0000259" key="9">
    <source>
        <dbReference type="Pfam" id="PF13813"/>
    </source>
</evidence>
<keyword evidence="4" id="KW-0808">Transferase</keyword>
<keyword evidence="6" id="KW-1133">Transmembrane helix</keyword>
<evidence type="ECO:0000256" key="6">
    <source>
        <dbReference type="ARBA" id="ARBA00022989"/>
    </source>
</evidence>
<keyword evidence="7" id="KW-0472">Membrane</keyword>
<comment type="caution">
    <text evidence="10">The sequence shown here is derived from an EMBL/GenBank/DDBJ whole genome shotgun (WGS) entry which is preliminary data.</text>
</comment>
<comment type="pathway">
    <text evidence="2">Secondary metabolite biosynthesis.</text>
</comment>